<accession>A0ACC0PJR7</accession>
<protein>
    <submittedName>
        <fullName evidence="1">Uncharacterized protein</fullName>
    </submittedName>
</protein>
<dbReference type="EMBL" id="CM046390">
    <property type="protein sequence ID" value="KAI8565048.1"/>
    <property type="molecule type" value="Genomic_DNA"/>
</dbReference>
<gene>
    <name evidence="1" type="ORF">RHMOL_Rhmol03G0230700</name>
</gene>
<keyword evidence="2" id="KW-1185">Reference proteome</keyword>
<evidence type="ECO:0000313" key="2">
    <source>
        <dbReference type="Proteomes" id="UP001062846"/>
    </source>
</evidence>
<organism evidence="1 2">
    <name type="scientific">Rhododendron molle</name>
    <name type="common">Chinese azalea</name>
    <name type="synonym">Azalea mollis</name>
    <dbReference type="NCBI Taxonomy" id="49168"/>
    <lineage>
        <taxon>Eukaryota</taxon>
        <taxon>Viridiplantae</taxon>
        <taxon>Streptophyta</taxon>
        <taxon>Embryophyta</taxon>
        <taxon>Tracheophyta</taxon>
        <taxon>Spermatophyta</taxon>
        <taxon>Magnoliopsida</taxon>
        <taxon>eudicotyledons</taxon>
        <taxon>Gunneridae</taxon>
        <taxon>Pentapetalae</taxon>
        <taxon>asterids</taxon>
        <taxon>Ericales</taxon>
        <taxon>Ericaceae</taxon>
        <taxon>Ericoideae</taxon>
        <taxon>Rhodoreae</taxon>
        <taxon>Rhododendron</taxon>
    </lineage>
</organism>
<proteinExistence type="predicted"/>
<sequence length="597" mass="65357">MDYGRLGKTEPTSSKSEPLPNQQDDATSLPKTTAKRYRIKLLLVFALAFLVASAVSVSVLVGIRARASGVSRGDRKPTVAISRTCSRTRYQSLCVNSLLDFPGATSADEHDLVHISVNMTLRRVGRALSASSDINNLAMDLHVRSAYDDCLDLLDGSVDHLARSLIAVAEGNAQPTGSTEDVVTWLSAAMTNQDTCAEGLEEVSGSVKEQMKERLKDLSELVSNSLAIYTAASGDEDFVGIPTQNRRRLMSSAREAGQRRFPAWLRRRERELLEMPAAEVQADIVVAKDGSGTYTSIQEAIKKAPEHSDRRTIIYVKAGKYEEEDLKVGRKKTNLMFIGDGKGKTVITGGKSVADKITTFRTASFAATGSGFIARDMTFENTAGPSKHQAVALRVGADHAVVYRCEILGYQDTLYVHSQRQFYRECDIYGTVDFIFGNAAVVLQNCNIYSRKPMASQKNTITAQNRKDPNQNTGISIHACKILATPDLEASKGSVQSYLGRPWKMYSRTVYMLSSIGGHVDPRGWLEWNGDFALDTLYYGEYMNYGPGAGVSQRVKWPGYKVITTASEASKFTVAKFIYGSSWLPSTGVAFIAGLSV</sequence>
<evidence type="ECO:0000313" key="1">
    <source>
        <dbReference type="EMBL" id="KAI8565048.1"/>
    </source>
</evidence>
<name>A0ACC0PJR7_RHOML</name>
<dbReference type="Proteomes" id="UP001062846">
    <property type="component" value="Chromosome 3"/>
</dbReference>
<reference evidence="1" key="1">
    <citation type="submission" date="2022-02" db="EMBL/GenBank/DDBJ databases">
        <title>Plant Genome Project.</title>
        <authorList>
            <person name="Zhang R.-G."/>
        </authorList>
    </citation>
    <scope>NUCLEOTIDE SEQUENCE</scope>
    <source>
        <strain evidence="1">AT1</strain>
    </source>
</reference>
<comment type="caution">
    <text evidence="1">The sequence shown here is derived from an EMBL/GenBank/DDBJ whole genome shotgun (WGS) entry which is preliminary data.</text>
</comment>